<keyword evidence="2" id="KW-1185">Reference proteome</keyword>
<evidence type="ECO:0000313" key="2">
    <source>
        <dbReference type="Proteomes" id="UP000821865"/>
    </source>
</evidence>
<gene>
    <name evidence="1" type="ORF">HPB49_025499</name>
</gene>
<evidence type="ECO:0000313" key="1">
    <source>
        <dbReference type="EMBL" id="KAH7946464.1"/>
    </source>
</evidence>
<organism evidence="1 2">
    <name type="scientific">Dermacentor silvarum</name>
    <name type="common">Tick</name>
    <dbReference type="NCBI Taxonomy" id="543639"/>
    <lineage>
        <taxon>Eukaryota</taxon>
        <taxon>Metazoa</taxon>
        <taxon>Ecdysozoa</taxon>
        <taxon>Arthropoda</taxon>
        <taxon>Chelicerata</taxon>
        <taxon>Arachnida</taxon>
        <taxon>Acari</taxon>
        <taxon>Parasitiformes</taxon>
        <taxon>Ixodida</taxon>
        <taxon>Ixodoidea</taxon>
        <taxon>Ixodidae</taxon>
        <taxon>Rhipicephalinae</taxon>
        <taxon>Dermacentor</taxon>
    </lineage>
</organism>
<dbReference type="EMBL" id="CM023475">
    <property type="protein sequence ID" value="KAH7946464.1"/>
    <property type="molecule type" value="Genomic_DNA"/>
</dbReference>
<reference evidence="1" key="1">
    <citation type="submission" date="2020-05" db="EMBL/GenBank/DDBJ databases">
        <title>Large-scale comparative analyses of tick genomes elucidate their genetic diversity and vector capacities.</title>
        <authorList>
            <person name="Jia N."/>
            <person name="Wang J."/>
            <person name="Shi W."/>
            <person name="Du L."/>
            <person name="Sun Y."/>
            <person name="Zhan W."/>
            <person name="Jiang J."/>
            <person name="Wang Q."/>
            <person name="Zhang B."/>
            <person name="Ji P."/>
            <person name="Sakyi L.B."/>
            <person name="Cui X."/>
            <person name="Yuan T."/>
            <person name="Jiang B."/>
            <person name="Yang W."/>
            <person name="Lam T.T.-Y."/>
            <person name="Chang Q."/>
            <person name="Ding S."/>
            <person name="Wang X."/>
            <person name="Zhu J."/>
            <person name="Ruan X."/>
            <person name="Zhao L."/>
            <person name="Wei J."/>
            <person name="Que T."/>
            <person name="Du C."/>
            <person name="Cheng J."/>
            <person name="Dai P."/>
            <person name="Han X."/>
            <person name="Huang E."/>
            <person name="Gao Y."/>
            <person name="Liu J."/>
            <person name="Shao H."/>
            <person name="Ye R."/>
            <person name="Li L."/>
            <person name="Wei W."/>
            <person name="Wang X."/>
            <person name="Wang C."/>
            <person name="Yang T."/>
            <person name="Huo Q."/>
            <person name="Li W."/>
            <person name="Guo W."/>
            <person name="Chen H."/>
            <person name="Zhou L."/>
            <person name="Ni X."/>
            <person name="Tian J."/>
            <person name="Zhou Y."/>
            <person name="Sheng Y."/>
            <person name="Liu T."/>
            <person name="Pan Y."/>
            <person name="Xia L."/>
            <person name="Li J."/>
            <person name="Zhao F."/>
            <person name="Cao W."/>
        </authorList>
    </citation>
    <scope>NUCLEOTIDE SEQUENCE</scope>
    <source>
        <strain evidence="1">Dsil-2018</strain>
    </source>
</reference>
<comment type="caution">
    <text evidence="1">The sequence shown here is derived from an EMBL/GenBank/DDBJ whole genome shotgun (WGS) entry which is preliminary data.</text>
</comment>
<accession>A0ACB8CNP6</accession>
<sequence>MATTTATGDITRLCKGRLDFDRPCNAALPDKRCWLNGESTRWNQVLHELLYELVETPRGSLRLSSLSNMTTAEDPDIVSRDAAFFITWLLERHACIEELSVSYAHDAYESGDYLTYAISLRPSSPAPETVRVMRSLALRKISFHEALRQGKLHTVEGLDAVCSLEKLYVNGEGDEKFTADLGTMLKRNRNTLKGVSCVFRRYPSDFRNALSCLVSCESLSLRTMNRREYSAVIGAHSFRQLMEVSAVLKELTVNIPEPEISTLAEAVMRSKALTTLEVELRRYSPAPLFSALEKNAMLKELHVLFADIKPHCELTLASALRKNASLQQLELYDFETECTLTNFAEALCQNTSLQRVELISISLRMREISLCCDALERNKTLKELRITPNCALITTEERAALAEQLTRNGSYSRIQLPWVEADVPGLSVALLSPSTCPQELHLNQFTHFSEATVSSLCETVTQSYVRCLHLSLGVHIDTKIGAPICEMLKCSRRLLYLRLECPQPLAQDALRALAENQCLDGLYIQIYGKMTNDSAEAIAFFLTRNETVTRMDLSRNRCVSRFQMEEIYRGMSNNRRITDYVLPFDFRSDCDVSFDVLEKLRKNRSTLYRAVEFAKLPVLDKQSAEAFELFIKNPGFHRELSEVIGRTEAEVLPLLKSAQHYLRDNYFVITGVVQQDVLECHPAGVTQADALNKDCWRAVVRYLNVSDVVAPHA</sequence>
<protein>
    <submittedName>
        <fullName evidence="1">Uncharacterized protein</fullName>
    </submittedName>
</protein>
<name>A0ACB8CNP6_DERSI</name>
<dbReference type="Proteomes" id="UP000821865">
    <property type="component" value="Chromosome 6"/>
</dbReference>
<proteinExistence type="predicted"/>